<dbReference type="Pfam" id="PF12663">
    <property type="entry name" value="DUF3788"/>
    <property type="match status" value="1"/>
</dbReference>
<proteinExistence type="predicted"/>
<gene>
    <name evidence="1" type="ORF">MOP44_12305</name>
</gene>
<dbReference type="InterPro" id="IPR024265">
    <property type="entry name" value="DUF3788"/>
</dbReference>
<evidence type="ECO:0000313" key="1">
    <source>
        <dbReference type="EMBL" id="UWZ86699.1"/>
    </source>
</evidence>
<accession>A0A9J7BUZ6</accession>
<name>A0A9J7BUZ6_9BACT</name>
<evidence type="ECO:0000313" key="2">
    <source>
        <dbReference type="Proteomes" id="UP001059380"/>
    </source>
</evidence>
<reference evidence="1" key="1">
    <citation type="submission" date="2021-04" db="EMBL/GenBank/DDBJ databases">
        <title>Phylogenetic analysis of Acidobacteriaceae.</title>
        <authorList>
            <person name="Qiu L."/>
            <person name="Zhang Q."/>
        </authorList>
    </citation>
    <scope>NUCLEOTIDE SEQUENCE</scope>
    <source>
        <strain evidence="1">DSM 25168</strain>
    </source>
</reference>
<dbReference type="RefSeq" id="WP_260796336.1">
    <property type="nucleotide sequence ID" value="NZ_CP093313.1"/>
</dbReference>
<keyword evidence="2" id="KW-1185">Reference proteome</keyword>
<organism evidence="1 2">
    <name type="scientific">Occallatibacter riparius</name>
    <dbReference type="NCBI Taxonomy" id="1002689"/>
    <lineage>
        <taxon>Bacteria</taxon>
        <taxon>Pseudomonadati</taxon>
        <taxon>Acidobacteriota</taxon>
        <taxon>Terriglobia</taxon>
        <taxon>Terriglobales</taxon>
        <taxon>Acidobacteriaceae</taxon>
        <taxon>Occallatibacter</taxon>
    </lineage>
</organism>
<dbReference type="EMBL" id="CP093313">
    <property type="protein sequence ID" value="UWZ86699.1"/>
    <property type="molecule type" value="Genomic_DNA"/>
</dbReference>
<dbReference type="KEGG" id="orp:MOP44_12305"/>
<dbReference type="Proteomes" id="UP001059380">
    <property type="component" value="Chromosome"/>
</dbReference>
<dbReference type="AlphaFoldDB" id="A0A9J7BUZ6"/>
<protein>
    <submittedName>
        <fullName evidence="1">DUF3788 domain-containing protein</fullName>
    </submittedName>
</protein>
<sequence length="141" mass="15349">MDLANAFIGRANQPSHAEVITALGTAAPLWSELIEEVSSDGGNLTQEWKGIVVNKYGWSLRLKQKSRNIIFMSPCHNCFKVAFTLSDKAVTAAKEAHLPKAVVEALATAPRYPEGTGLRLTVNRPADLPAIRKIARIKLAN</sequence>